<dbReference type="InterPro" id="IPR001029">
    <property type="entry name" value="Flagellin_N"/>
</dbReference>
<evidence type="ECO:0000256" key="2">
    <source>
        <dbReference type="ARBA" id="ARBA00020110"/>
    </source>
</evidence>
<keyword evidence="7" id="KW-0966">Cell projection</keyword>
<evidence type="ECO:0000256" key="4">
    <source>
        <dbReference type="RuleBase" id="RU362073"/>
    </source>
</evidence>
<comment type="subcellular location">
    <subcellularLocation>
        <location evidence="4">Secreted</location>
    </subcellularLocation>
    <subcellularLocation>
        <location evidence="4">Bacterial flagellum</location>
    </subcellularLocation>
</comment>
<feature type="domain" description="Flagellin C-terminal" evidence="6">
    <location>
        <begin position="307"/>
        <end position="391"/>
    </location>
</feature>
<dbReference type="PANTHER" id="PTHR42792:SF2">
    <property type="entry name" value="FLAGELLIN"/>
    <property type="match status" value="1"/>
</dbReference>
<dbReference type="InterPro" id="IPR046358">
    <property type="entry name" value="Flagellin_C"/>
</dbReference>
<dbReference type="KEGG" id="erz:ER308_17730"/>
<evidence type="ECO:0000256" key="3">
    <source>
        <dbReference type="ARBA" id="ARBA00023143"/>
    </source>
</evidence>
<dbReference type="Gene3D" id="3.30.70.2120">
    <property type="match status" value="1"/>
</dbReference>
<keyword evidence="8" id="KW-1185">Reference proteome</keyword>
<keyword evidence="7" id="KW-0282">Flagellum</keyword>
<reference evidence="7 8" key="1">
    <citation type="submission" date="2019-01" db="EMBL/GenBank/DDBJ databases">
        <title>Egibacter rhizosphaerae EGI 80759T.</title>
        <authorList>
            <person name="Chen D.-D."/>
            <person name="Tian Y."/>
            <person name="Jiao J.-Y."/>
            <person name="Zhang X.-T."/>
            <person name="Zhang Y.-G."/>
            <person name="Zhang Y."/>
            <person name="Xiao M."/>
            <person name="Shu W.-S."/>
            <person name="Li W.-J."/>
        </authorList>
    </citation>
    <scope>NUCLEOTIDE SEQUENCE [LARGE SCALE GENOMIC DNA]</scope>
    <source>
        <strain evidence="7 8">EGI 80759</strain>
    </source>
</reference>
<protein>
    <recommendedName>
        <fullName evidence="2 4">Flagellin</fullName>
    </recommendedName>
</protein>
<dbReference type="AlphaFoldDB" id="A0A411YJ49"/>
<dbReference type="GO" id="GO:0009288">
    <property type="term" value="C:bacterial-type flagellum"/>
    <property type="evidence" value="ECO:0007669"/>
    <property type="project" value="UniProtKB-SubCell"/>
</dbReference>
<dbReference type="PANTHER" id="PTHR42792">
    <property type="entry name" value="FLAGELLIN"/>
    <property type="match status" value="1"/>
</dbReference>
<dbReference type="InterPro" id="IPR042187">
    <property type="entry name" value="Flagellin_C_sub2"/>
</dbReference>
<keyword evidence="3 4" id="KW-0975">Bacterial flagellum</keyword>
<gene>
    <name evidence="7" type="ORF">ER308_17730</name>
</gene>
<evidence type="ECO:0000256" key="1">
    <source>
        <dbReference type="ARBA" id="ARBA00005709"/>
    </source>
</evidence>
<dbReference type="RefSeq" id="WP_131156220.1">
    <property type="nucleotide sequence ID" value="NZ_CP036402.1"/>
</dbReference>
<dbReference type="PRINTS" id="PR00207">
    <property type="entry name" value="FLAGELLIN"/>
</dbReference>
<evidence type="ECO:0000313" key="7">
    <source>
        <dbReference type="EMBL" id="QBI21227.1"/>
    </source>
</evidence>
<dbReference type="InterPro" id="IPR001492">
    <property type="entry name" value="Flagellin"/>
</dbReference>
<dbReference type="Gene3D" id="6.10.10.10">
    <property type="entry name" value="Flagellar export chaperone, C-terminal domain"/>
    <property type="match status" value="1"/>
</dbReference>
<dbReference type="EMBL" id="CP036402">
    <property type="protein sequence ID" value="QBI21227.1"/>
    <property type="molecule type" value="Genomic_DNA"/>
</dbReference>
<sequence>MQINQNIMAFNAQRNLSQTQNDMAGTLEKLSSGFRINRAADDAAGLSISEQLRSEVGGLQQAQRNSQDGISVVQTAEGALSEVHDMLQRMRDLSVQAENTATTDTESRDAIQAEIDQLAEEIDRISETTAFSGQNLLDGTFGLQDEVTGTSDAIDADTNIAGEDGEVTLSLGGEVEEAGVTFDVPEDGDGNLDTDALETLAGNIEDQLNGVGDNDVTFSAAASVNSDGDVVVDVTAEGLESGQTFEVEFGGSVGDFGTVRGEQGEEALLQVGANEGENLTLSIGQMDASTLGVDDLDVAENAGAAIAALDDAIGDVSAQRSELGARQNRLDHTIANLSVTTENLQASESRIRDADMASEMVDFTRHQVLQQSGTAMLAQANQVPQSVLSLLQ</sequence>
<proteinExistence type="inferred from homology"/>
<dbReference type="SUPFAM" id="SSF64518">
    <property type="entry name" value="Phase 1 flagellin"/>
    <property type="match status" value="1"/>
</dbReference>
<comment type="function">
    <text evidence="4">Flagellin is the subunit protein which polymerizes to form the filaments of bacterial flagella.</text>
</comment>
<feature type="domain" description="Flagellin N-terminal" evidence="5">
    <location>
        <begin position="3"/>
        <end position="140"/>
    </location>
</feature>
<evidence type="ECO:0000313" key="8">
    <source>
        <dbReference type="Proteomes" id="UP000291469"/>
    </source>
</evidence>
<evidence type="ECO:0000259" key="6">
    <source>
        <dbReference type="Pfam" id="PF00700"/>
    </source>
</evidence>
<dbReference type="GO" id="GO:0005198">
    <property type="term" value="F:structural molecule activity"/>
    <property type="evidence" value="ECO:0007669"/>
    <property type="project" value="UniProtKB-UniRule"/>
</dbReference>
<keyword evidence="7" id="KW-0969">Cilium</keyword>
<organism evidence="7 8">
    <name type="scientific">Egibacter rhizosphaerae</name>
    <dbReference type="NCBI Taxonomy" id="1670831"/>
    <lineage>
        <taxon>Bacteria</taxon>
        <taxon>Bacillati</taxon>
        <taxon>Actinomycetota</taxon>
        <taxon>Nitriliruptoria</taxon>
        <taxon>Egibacterales</taxon>
        <taxon>Egibacteraceae</taxon>
        <taxon>Egibacter</taxon>
    </lineage>
</organism>
<dbReference type="GO" id="GO:0005576">
    <property type="term" value="C:extracellular region"/>
    <property type="evidence" value="ECO:0007669"/>
    <property type="project" value="UniProtKB-SubCell"/>
</dbReference>
<dbReference type="Pfam" id="PF00669">
    <property type="entry name" value="Flagellin_N"/>
    <property type="match status" value="1"/>
</dbReference>
<dbReference type="Pfam" id="PF00700">
    <property type="entry name" value="Flagellin_C"/>
    <property type="match status" value="1"/>
</dbReference>
<dbReference type="Proteomes" id="UP000291469">
    <property type="component" value="Chromosome"/>
</dbReference>
<keyword evidence="4" id="KW-0964">Secreted</keyword>
<accession>A0A411YJ49</accession>
<dbReference type="OrthoDB" id="9796789at2"/>
<dbReference type="Gene3D" id="1.20.1330.10">
    <property type="entry name" value="f41 fragment of flagellin, N-terminal domain"/>
    <property type="match status" value="1"/>
</dbReference>
<name>A0A411YJ49_9ACTN</name>
<evidence type="ECO:0000259" key="5">
    <source>
        <dbReference type="Pfam" id="PF00669"/>
    </source>
</evidence>
<comment type="similarity">
    <text evidence="1 4">Belongs to the bacterial flagellin family.</text>
</comment>